<proteinExistence type="predicted"/>
<protein>
    <submittedName>
        <fullName evidence="1">Uncharacterized protein</fullName>
    </submittedName>
</protein>
<evidence type="ECO:0000313" key="1">
    <source>
        <dbReference type="EMBL" id="CAF4248902.1"/>
    </source>
</evidence>
<dbReference type="Proteomes" id="UP000663881">
    <property type="component" value="Unassembled WGS sequence"/>
</dbReference>
<accession>A0A820EHV1</accession>
<dbReference type="EMBL" id="CAJOAY010012244">
    <property type="protein sequence ID" value="CAF4248902.1"/>
    <property type="molecule type" value="Genomic_DNA"/>
</dbReference>
<gene>
    <name evidence="1" type="ORF">OKA104_LOCUS43492</name>
</gene>
<comment type="caution">
    <text evidence="1">The sequence shown here is derived from an EMBL/GenBank/DDBJ whole genome shotgun (WGS) entry which is preliminary data.</text>
</comment>
<evidence type="ECO:0000313" key="2">
    <source>
        <dbReference type="Proteomes" id="UP000663881"/>
    </source>
</evidence>
<organism evidence="1 2">
    <name type="scientific">Adineta steineri</name>
    <dbReference type="NCBI Taxonomy" id="433720"/>
    <lineage>
        <taxon>Eukaryota</taxon>
        <taxon>Metazoa</taxon>
        <taxon>Spiralia</taxon>
        <taxon>Gnathifera</taxon>
        <taxon>Rotifera</taxon>
        <taxon>Eurotatoria</taxon>
        <taxon>Bdelloidea</taxon>
        <taxon>Adinetida</taxon>
        <taxon>Adinetidae</taxon>
        <taxon>Adineta</taxon>
    </lineage>
</organism>
<sequence length="152" mass="17548">MSLSSTDGHSQLTFEFQRFNLDALFSTDDRNRLRNWIDEARLLLVDILRRDHIQIIYMRYNIYHGFYDQLTPSVTTSRCLELLDNLDVICESTGIIFLPVVLAHEITHGINMRRVINNDAGGIQKSTPKLIIFRSYSDGTDIDAGNSTKLYY</sequence>
<dbReference type="AlphaFoldDB" id="A0A820EHV1"/>
<name>A0A820EHV1_9BILA</name>
<reference evidence="1" key="1">
    <citation type="submission" date="2021-02" db="EMBL/GenBank/DDBJ databases">
        <authorList>
            <person name="Nowell W R."/>
        </authorList>
    </citation>
    <scope>NUCLEOTIDE SEQUENCE</scope>
</reference>